<evidence type="ECO:0000256" key="1">
    <source>
        <dbReference type="SAM" id="Phobius"/>
    </source>
</evidence>
<protein>
    <submittedName>
        <fullName evidence="2">Uncharacterized protein</fullName>
    </submittedName>
</protein>
<keyword evidence="1" id="KW-0472">Membrane</keyword>
<feature type="transmembrane region" description="Helical" evidence="1">
    <location>
        <begin position="296"/>
        <end position="312"/>
    </location>
</feature>
<evidence type="ECO:0000313" key="2">
    <source>
        <dbReference type="EMBL" id="CAD8315149.1"/>
    </source>
</evidence>
<feature type="transmembrane region" description="Helical" evidence="1">
    <location>
        <begin position="216"/>
        <end position="241"/>
    </location>
</feature>
<proteinExistence type="predicted"/>
<organism evidence="2">
    <name type="scientific">Pseudictyota dubia</name>
    <dbReference type="NCBI Taxonomy" id="2749911"/>
    <lineage>
        <taxon>Eukaryota</taxon>
        <taxon>Sar</taxon>
        <taxon>Stramenopiles</taxon>
        <taxon>Ochrophyta</taxon>
        <taxon>Bacillariophyta</taxon>
        <taxon>Mediophyceae</taxon>
        <taxon>Biddulphiophycidae</taxon>
        <taxon>Eupodiscales</taxon>
        <taxon>Odontellaceae</taxon>
        <taxon>Pseudictyota</taxon>
    </lineage>
</organism>
<dbReference type="EMBL" id="HBED01028122">
    <property type="protein sequence ID" value="CAD8315149.1"/>
    <property type="molecule type" value="Transcribed_RNA"/>
</dbReference>
<name>A0A7R9ZAN4_9STRA</name>
<gene>
    <name evidence="2" type="ORF">TDUB1175_LOCUS13938</name>
</gene>
<keyword evidence="1" id="KW-0812">Transmembrane</keyword>
<accession>A0A7R9ZAN4</accession>
<feature type="transmembrane region" description="Helical" evidence="1">
    <location>
        <begin position="69"/>
        <end position="94"/>
    </location>
</feature>
<sequence length="334" mass="36896">MSVTTTITLPTITETTLDETVINEGLSTATCTTATITPTIITENNLDRAVNKVITTTSDDEKTMIRSGVTAAVLGILLGGPLLSAFLGFTAAYASQKENDRAGRYARSLGDFGVSAKERAFALDAKCHISRRCAEATERAWCRAKEYDTRYDVLEKLRNVASRVCALLVKYVLDHRLLERGVEVAGRGYEYVANRIGGDGNAKNSTMNTSAATEKVSVVTVTSLPISLLPTVISMWVLFWVNYVRECRLLERGVEAAGQGYQYVASRIRADDKSESEKNASSRSKKKNFMDEMRDVASSLWALLMVAYEYAVNRIGAYNRRAEKTYGRNDIKED</sequence>
<keyword evidence="1" id="KW-1133">Transmembrane helix</keyword>
<reference evidence="2" key="1">
    <citation type="submission" date="2021-01" db="EMBL/GenBank/DDBJ databases">
        <authorList>
            <person name="Corre E."/>
            <person name="Pelletier E."/>
            <person name="Niang G."/>
            <person name="Scheremetjew M."/>
            <person name="Finn R."/>
            <person name="Kale V."/>
            <person name="Holt S."/>
            <person name="Cochrane G."/>
            <person name="Meng A."/>
            <person name="Brown T."/>
            <person name="Cohen L."/>
        </authorList>
    </citation>
    <scope>NUCLEOTIDE SEQUENCE</scope>
    <source>
        <strain evidence="2">CCMP147</strain>
    </source>
</reference>
<dbReference type="AlphaFoldDB" id="A0A7R9ZAN4"/>